<protein>
    <submittedName>
        <fullName evidence="2">Uncharacterized protein</fullName>
    </submittedName>
</protein>
<dbReference type="AlphaFoldDB" id="A0A2S2PI63"/>
<gene>
    <name evidence="2" type="ORF">g.104594</name>
</gene>
<keyword evidence="1" id="KW-0812">Transmembrane</keyword>
<organism evidence="2">
    <name type="scientific">Schizaphis graminum</name>
    <name type="common">Green bug aphid</name>
    <dbReference type="NCBI Taxonomy" id="13262"/>
    <lineage>
        <taxon>Eukaryota</taxon>
        <taxon>Metazoa</taxon>
        <taxon>Ecdysozoa</taxon>
        <taxon>Arthropoda</taxon>
        <taxon>Hexapoda</taxon>
        <taxon>Insecta</taxon>
        <taxon>Pterygota</taxon>
        <taxon>Neoptera</taxon>
        <taxon>Paraneoptera</taxon>
        <taxon>Hemiptera</taxon>
        <taxon>Sternorrhyncha</taxon>
        <taxon>Aphidomorpha</taxon>
        <taxon>Aphidoidea</taxon>
        <taxon>Aphididae</taxon>
        <taxon>Aphidini</taxon>
        <taxon>Schizaphis</taxon>
    </lineage>
</organism>
<keyword evidence="1" id="KW-0472">Membrane</keyword>
<name>A0A2S2PI63_SCHGA</name>
<proteinExistence type="predicted"/>
<evidence type="ECO:0000313" key="2">
    <source>
        <dbReference type="EMBL" id="MBY29107.1"/>
    </source>
</evidence>
<sequence>MSVCVFIIYEANKKMCTNHSRIFNGKIYHRKEKHSCTSILPARNIKKTARSTDVQFIMRNVYNILYTSLQLVAATAAVIMISRTRKPPTIRLYINLIRLVRTNWFSRET</sequence>
<feature type="transmembrane region" description="Helical" evidence="1">
    <location>
        <begin position="61"/>
        <end position="81"/>
    </location>
</feature>
<evidence type="ECO:0000256" key="1">
    <source>
        <dbReference type="SAM" id="Phobius"/>
    </source>
</evidence>
<accession>A0A2S2PI63</accession>
<keyword evidence="1" id="KW-1133">Transmembrane helix</keyword>
<dbReference type="EMBL" id="GGMR01016488">
    <property type="protein sequence ID" value="MBY29107.1"/>
    <property type="molecule type" value="Transcribed_RNA"/>
</dbReference>
<reference evidence="2" key="1">
    <citation type="submission" date="2018-04" db="EMBL/GenBank/DDBJ databases">
        <title>Transcriptome of Schizaphis graminum biotype I.</title>
        <authorList>
            <person name="Scully E.D."/>
            <person name="Geib S.M."/>
            <person name="Palmer N.A."/>
            <person name="Koch K."/>
            <person name="Bradshaw J."/>
            <person name="Heng-Moss T."/>
            <person name="Sarath G."/>
        </authorList>
    </citation>
    <scope>NUCLEOTIDE SEQUENCE</scope>
</reference>